<proteinExistence type="predicted"/>
<evidence type="ECO:0000256" key="1">
    <source>
        <dbReference type="SAM" id="MobiDB-lite"/>
    </source>
</evidence>
<accession>A0A319EPA3</accession>
<dbReference type="VEuPathDB" id="FungiDB:BO78DRAFT_422397"/>
<keyword evidence="3" id="KW-1185">Reference proteome</keyword>
<protein>
    <submittedName>
        <fullName evidence="2">Uncharacterized protein</fullName>
    </submittedName>
</protein>
<name>A0A319EPA3_ASPSB</name>
<evidence type="ECO:0000313" key="3">
    <source>
        <dbReference type="Proteomes" id="UP000248423"/>
    </source>
</evidence>
<reference evidence="2 3" key="1">
    <citation type="submission" date="2018-02" db="EMBL/GenBank/DDBJ databases">
        <title>The genomes of Aspergillus section Nigri reveals drivers in fungal speciation.</title>
        <authorList>
            <consortium name="DOE Joint Genome Institute"/>
            <person name="Vesth T.C."/>
            <person name="Nybo J."/>
            <person name="Theobald S."/>
            <person name="Brandl J."/>
            <person name="Frisvad J.C."/>
            <person name="Nielsen K.F."/>
            <person name="Lyhne E.K."/>
            <person name="Kogle M.E."/>
            <person name="Kuo A."/>
            <person name="Riley R."/>
            <person name="Clum A."/>
            <person name="Nolan M."/>
            <person name="Lipzen A."/>
            <person name="Salamov A."/>
            <person name="Henrissat B."/>
            <person name="Wiebenga A."/>
            <person name="De vries R.P."/>
            <person name="Grigoriev I.V."/>
            <person name="Mortensen U.H."/>
            <person name="Andersen M.R."/>
            <person name="Baker S.E."/>
        </authorList>
    </citation>
    <scope>NUCLEOTIDE SEQUENCE [LARGE SCALE GENOMIC DNA]</scope>
    <source>
        <strain evidence="2 3">CBS 121057</strain>
    </source>
</reference>
<dbReference type="EMBL" id="KZ826392">
    <property type="protein sequence ID" value="PYI02609.1"/>
    <property type="molecule type" value="Genomic_DNA"/>
</dbReference>
<feature type="region of interest" description="Disordered" evidence="1">
    <location>
        <begin position="163"/>
        <end position="184"/>
    </location>
</feature>
<dbReference type="AlphaFoldDB" id="A0A319EPA3"/>
<sequence length="184" mass="20688">MVEEYARMVNKWERTADEIQVRGVLAMKICAGEMQKVIDMGRRRRTGRGVPKYRVFEGLNTRECVGDISRGVCLVASFSSISRSRKEDSGWGRRALSQSPSPFKAWRAVFGSFPLQTSSYGYVTSCEVFTLYYKVVMLPDYWDSQLGWITTIAVFLIFGSASPSARSSTAPWSAFRSPPHGMTP</sequence>
<organism evidence="2 3">
    <name type="scientific">Aspergillus sclerotiicarbonarius (strain CBS 121057 / IBT 28362)</name>
    <dbReference type="NCBI Taxonomy" id="1448318"/>
    <lineage>
        <taxon>Eukaryota</taxon>
        <taxon>Fungi</taxon>
        <taxon>Dikarya</taxon>
        <taxon>Ascomycota</taxon>
        <taxon>Pezizomycotina</taxon>
        <taxon>Eurotiomycetes</taxon>
        <taxon>Eurotiomycetidae</taxon>
        <taxon>Eurotiales</taxon>
        <taxon>Aspergillaceae</taxon>
        <taxon>Aspergillus</taxon>
        <taxon>Aspergillus subgen. Circumdati</taxon>
    </lineage>
</organism>
<feature type="compositionally biased region" description="Low complexity" evidence="1">
    <location>
        <begin position="163"/>
        <end position="174"/>
    </location>
</feature>
<evidence type="ECO:0000313" key="2">
    <source>
        <dbReference type="EMBL" id="PYI02609.1"/>
    </source>
</evidence>
<gene>
    <name evidence="2" type="ORF">BO78DRAFT_422397</name>
</gene>
<dbReference type="Proteomes" id="UP000248423">
    <property type="component" value="Unassembled WGS sequence"/>
</dbReference>